<accession>A0A2N5C6I5</accession>
<dbReference type="InterPro" id="IPR029510">
    <property type="entry name" value="Ald_DH_CS_GLU"/>
</dbReference>
<dbReference type="PROSITE" id="PS00687">
    <property type="entry name" value="ALDEHYDE_DEHYDR_GLU"/>
    <property type="match status" value="1"/>
</dbReference>
<name>A0A2N5C6I5_9BURK</name>
<evidence type="ECO:0000259" key="5">
    <source>
        <dbReference type="Pfam" id="PF00171"/>
    </source>
</evidence>
<proteinExistence type="inferred from homology"/>
<evidence type="ECO:0000313" key="7">
    <source>
        <dbReference type="Proteomes" id="UP000234341"/>
    </source>
</evidence>
<dbReference type="Pfam" id="PF00171">
    <property type="entry name" value="Aldedh"/>
    <property type="match status" value="1"/>
</dbReference>
<dbReference type="Gene3D" id="3.40.309.10">
    <property type="entry name" value="Aldehyde Dehydrogenase, Chain A, domain 2"/>
    <property type="match status" value="1"/>
</dbReference>
<evidence type="ECO:0000256" key="3">
    <source>
        <dbReference type="PROSITE-ProRule" id="PRU10007"/>
    </source>
</evidence>
<organism evidence="6 7">
    <name type="scientific">Cupriavidus pauculus</name>
    <dbReference type="NCBI Taxonomy" id="82633"/>
    <lineage>
        <taxon>Bacteria</taxon>
        <taxon>Pseudomonadati</taxon>
        <taxon>Pseudomonadota</taxon>
        <taxon>Betaproteobacteria</taxon>
        <taxon>Burkholderiales</taxon>
        <taxon>Burkholderiaceae</taxon>
        <taxon>Cupriavidus</taxon>
    </lineage>
</organism>
<dbReference type="InterPro" id="IPR016162">
    <property type="entry name" value="Ald_DH_N"/>
</dbReference>
<dbReference type="InterPro" id="IPR016161">
    <property type="entry name" value="Ald_DH/histidinol_DH"/>
</dbReference>
<evidence type="ECO:0000256" key="2">
    <source>
        <dbReference type="ARBA" id="ARBA00023002"/>
    </source>
</evidence>
<dbReference type="AlphaFoldDB" id="A0A2N5C6I5"/>
<reference evidence="6 7" key="1">
    <citation type="submission" date="2017-12" db="EMBL/GenBank/DDBJ databases">
        <title>Genome sequence of the active heterotrophic nitrifier-denitrifier, Cupriavidus pauculus UM1.</title>
        <authorList>
            <person name="Putonti C."/>
            <person name="Castignetti D."/>
        </authorList>
    </citation>
    <scope>NUCLEOTIDE SEQUENCE [LARGE SCALE GENOMIC DNA]</scope>
    <source>
        <strain evidence="6 7">UM1</strain>
    </source>
</reference>
<evidence type="ECO:0000313" key="6">
    <source>
        <dbReference type="EMBL" id="PLP97841.1"/>
    </source>
</evidence>
<dbReference type="Gene3D" id="3.40.605.10">
    <property type="entry name" value="Aldehyde Dehydrogenase, Chain A, domain 1"/>
    <property type="match status" value="1"/>
</dbReference>
<protein>
    <submittedName>
        <fullName evidence="6">Aldehyde dehydrogenase family protein</fullName>
    </submittedName>
</protein>
<dbReference type="OrthoDB" id="6187633at2"/>
<dbReference type="PANTHER" id="PTHR42804">
    <property type="entry name" value="ALDEHYDE DEHYDROGENASE"/>
    <property type="match status" value="1"/>
</dbReference>
<dbReference type="STRING" id="82633.GCA_000974605_02998"/>
<dbReference type="InterPro" id="IPR015590">
    <property type="entry name" value="Aldehyde_DH_dom"/>
</dbReference>
<dbReference type="SUPFAM" id="SSF53720">
    <property type="entry name" value="ALDH-like"/>
    <property type="match status" value="1"/>
</dbReference>
<dbReference type="FunFam" id="3.40.605.10:FF:000007">
    <property type="entry name" value="NAD/NADP-dependent betaine aldehyde dehydrogenase"/>
    <property type="match status" value="1"/>
</dbReference>
<keyword evidence="2 4" id="KW-0560">Oxidoreductase</keyword>
<comment type="similarity">
    <text evidence="1 4">Belongs to the aldehyde dehydrogenase family.</text>
</comment>
<feature type="domain" description="Aldehyde dehydrogenase" evidence="5">
    <location>
        <begin position="13"/>
        <end position="469"/>
    </location>
</feature>
<evidence type="ECO:0000256" key="1">
    <source>
        <dbReference type="ARBA" id="ARBA00009986"/>
    </source>
</evidence>
<sequence length="476" mass="50240">MQQRDKLFINGKWVAPHGTGSIEVIHSATEAVMGKIPEGHARDAEDAISAARAAFDGWAATPPAERARYIRKIAEGLKDRTEELAQLIAGEVGMPIKLARAIQVGGPVYNWGQAAALLEGFTFEEQVGNSLVVREPVGVVAAITPWNYPLNQITLKVAPALAAGCTVVLKPSEVAPLNAFVLAEVIEAAGLPPGVFNLVTGYGPVVGEVLASHPDVDMVSFTGSTRAGKRVSELAAHTVKRVALELGGKSASVILDDADLAVAVKGTISACFLNSGQTCSAHTRMLVPRSRYDEIKAIAAKVVEGFAVGDPLADTTRMGPLISAVQKERVTGYIRRGLEEGAELVAGGPDTPAGFDRGFFVKPTVLGNVDPKATVAQEEIFGPVLSVICYDTEDDAIRIANDSVYGLGGGVWSGDETRAIKVARRIRTGQVDINGGPFNMNAPFGGFKQSGNGREGGKFGLEEFLEYKSLQLKKPA</sequence>
<dbReference type="EMBL" id="PJRP01000015">
    <property type="protein sequence ID" value="PLP97841.1"/>
    <property type="molecule type" value="Genomic_DNA"/>
</dbReference>
<feature type="active site" evidence="3">
    <location>
        <position position="245"/>
    </location>
</feature>
<dbReference type="CDD" id="cd07138">
    <property type="entry name" value="ALDH_CddD_SSP0762"/>
    <property type="match status" value="1"/>
</dbReference>
<dbReference type="InterPro" id="IPR016163">
    <property type="entry name" value="Ald_DH_C"/>
</dbReference>
<evidence type="ECO:0000256" key="4">
    <source>
        <dbReference type="RuleBase" id="RU003345"/>
    </source>
</evidence>
<dbReference type="Proteomes" id="UP000234341">
    <property type="component" value="Unassembled WGS sequence"/>
</dbReference>
<gene>
    <name evidence="6" type="ORF">CYJ10_25520</name>
</gene>
<dbReference type="GO" id="GO:0016620">
    <property type="term" value="F:oxidoreductase activity, acting on the aldehyde or oxo group of donors, NAD or NADP as acceptor"/>
    <property type="evidence" value="ECO:0007669"/>
    <property type="project" value="InterPro"/>
</dbReference>
<dbReference type="FunFam" id="3.40.309.10:FF:000012">
    <property type="entry name" value="Betaine aldehyde dehydrogenase"/>
    <property type="match status" value="1"/>
</dbReference>
<comment type="caution">
    <text evidence="6">The sequence shown here is derived from an EMBL/GenBank/DDBJ whole genome shotgun (WGS) entry which is preliminary data.</text>
</comment>
<dbReference type="RefSeq" id="WP_101684235.1">
    <property type="nucleotide sequence ID" value="NZ_PJRP01000015.1"/>
</dbReference>
<dbReference type="PANTHER" id="PTHR42804:SF1">
    <property type="entry name" value="ALDEHYDE DEHYDROGENASE-RELATED"/>
    <property type="match status" value="1"/>
</dbReference>